<dbReference type="EMBL" id="LIXZ01000053">
    <property type="protein sequence ID" value="KPL57585.1"/>
    <property type="molecule type" value="Genomic_DNA"/>
</dbReference>
<protein>
    <submittedName>
        <fullName evidence="1">Uncharacterized protein</fullName>
    </submittedName>
</protein>
<sequence length="70" mass="7083">MNPGATVPEPVDQGGGVDLTVIGQVECHASGTLHFGQAAQPEAQVFAGASTLFWRQGAAAAAQFATQLTT</sequence>
<proteinExistence type="predicted"/>
<evidence type="ECO:0000313" key="1">
    <source>
        <dbReference type="EMBL" id="KPL57585.1"/>
    </source>
</evidence>
<dbReference type="AlphaFoldDB" id="A0A0P6VXQ4"/>
<dbReference type="Proteomes" id="UP000050398">
    <property type="component" value="Unassembled WGS sequence"/>
</dbReference>
<organism evidence="1 2">
    <name type="scientific">Rossellomorea vietnamensis</name>
    <dbReference type="NCBI Taxonomy" id="218284"/>
    <lineage>
        <taxon>Bacteria</taxon>
        <taxon>Bacillati</taxon>
        <taxon>Bacillota</taxon>
        <taxon>Bacilli</taxon>
        <taxon>Bacillales</taxon>
        <taxon>Bacillaceae</taxon>
        <taxon>Rossellomorea</taxon>
    </lineage>
</organism>
<gene>
    <name evidence="1" type="ORF">AM506_21635</name>
</gene>
<comment type="caution">
    <text evidence="1">The sequence shown here is derived from an EMBL/GenBank/DDBJ whole genome shotgun (WGS) entry which is preliminary data.</text>
</comment>
<evidence type="ECO:0000313" key="2">
    <source>
        <dbReference type="Proteomes" id="UP000050398"/>
    </source>
</evidence>
<accession>A0A0P6VXQ4</accession>
<reference evidence="1 2" key="1">
    <citation type="submission" date="2015-08" db="EMBL/GenBank/DDBJ databases">
        <title>Draft Genome Sequence of Bacillus vietnamensis UCD-SED5.</title>
        <authorList>
            <person name="Lee R.D."/>
            <person name="Jospin G."/>
            <person name="Lang J.M."/>
            <person name="Coil D.A."/>
            <person name="Eisen J.A."/>
        </authorList>
    </citation>
    <scope>NUCLEOTIDE SEQUENCE [LARGE SCALE GENOMIC DNA]</scope>
    <source>
        <strain evidence="1 2">UCD-SED5</strain>
    </source>
</reference>
<name>A0A0P6VXQ4_9BACI</name>